<name>A0ABM1NER6_NICVS</name>
<keyword evidence="1" id="KW-0560">Oxidoreductase</keyword>
<evidence type="ECO:0000256" key="1">
    <source>
        <dbReference type="ARBA" id="ARBA00023002"/>
    </source>
</evidence>
<reference evidence="4" key="1">
    <citation type="submission" date="2025-08" db="UniProtKB">
        <authorList>
            <consortium name="RefSeq"/>
        </authorList>
    </citation>
    <scope>IDENTIFICATION</scope>
    <source>
        <tissue evidence="4">Whole Larva</tissue>
    </source>
</reference>
<dbReference type="InterPro" id="IPR002347">
    <property type="entry name" value="SDR_fam"/>
</dbReference>
<dbReference type="GeneID" id="108568626"/>
<dbReference type="Proteomes" id="UP000695000">
    <property type="component" value="Unplaced"/>
</dbReference>
<proteinExistence type="inferred from homology"/>
<gene>
    <name evidence="4" type="primary">LOC108568626</name>
</gene>
<dbReference type="Gene3D" id="3.40.50.720">
    <property type="entry name" value="NAD(P)-binding Rossmann-like Domain"/>
    <property type="match status" value="1"/>
</dbReference>
<dbReference type="SUPFAM" id="SSF51735">
    <property type="entry name" value="NAD(P)-binding Rossmann-fold domains"/>
    <property type="match status" value="1"/>
</dbReference>
<dbReference type="PANTHER" id="PTHR43157">
    <property type="entry name" value="PHOSPHATIDYLINOSITOL-GLYCAN BIOSYNTHESIS CLASS F PROTEIN-RELATED"/>
    <property type="match status" value="1"/>
</dbReference>
<dbReference type="Pfam" id="PF00106">
    <property type="entry name" value="adh_short"/>
    <property type="match status" value="1"/>
</dbReference>
<dbReference type="RefSeq" id="XP_017785316.1">
    <property type="nucleotide sequence ID" value="XM_017929827.1"/>
</dbReference>
<dbReference type="PRINTS" id="PR00081">
    <property type="entry name" value="GDHRDH"/>
</dbReference>
<organism evidence="3 4">
    <name type="scientific">Nicrophorus vespilloides</name>
    <name type="common">Boreal carrion beetle</name>
    <dbReference type="NCBI Taxonomy" id="110193"/>
    <lineage>
        <taxon>Eukaryota</taxon>
        <taxon>Metazoa</taxon>
        <taxon>Ecdysozoa</taxon>
        <taxon>Arthropoda</taxon>
        <taxon>Hexapoda</taxon>
        <taxon>Insecta</taxon>
        <taxon>Pterygota</taxon>
        <taxon>Neoptera</taxon>
        <taxon>Endopterygota</taxon>
        <taxon>Coleoptera</taxon>
        <taxon>Polyphaga</taxon>
        <taxon>Staphyliniformia</taxon>
        <taxon>Silphidae</taxon>
        <taxon>Nicrophorinae</taxon>
        <taxon>Nicrophorus</taxon>
    </lineage>
</organism>
<dbReference type="PROSITE" id="PS51257">
    <property type="entry name" value="PROKAR_LIPOPROTEIN"/>
    <property type="match status" value="1"/>
</dbReference>
<keyword evidence="3" id="KW-1185">Reference proteome</keyword>
<evidence type="ECO:0000256" key="2">
    <source>
        <dbReference type="RuleBase" id="RU000363"/>
    </source>
</evidence>
<dbReference type="InterPro" id="IPR036291">
    <property type="entry name" value="NAD(P)-bd_dom_sf"/>
</dbReference>
<accession>A0ABM1NER6</accession>
<evidence type="ECO:0000313" key="3">
    <source>
        <dbReference type="Proteomes" id="UP000695000"/>
    </source>
</evidence>
<dbReference type="PRINTS" id="PR00080">
    <property type="entry name" value="SDRFAMILY"/>
</dbReference>
<dbReference type="PANTHER" id="PTHR43157:SF31">
    <property type="entry name" value="PHOSPHATIDYLINOSITOL-GLYCAN BIOSYNTHESIS CLASS F PROTEIN"/>
    <property type="match status" value="1"/>
</dbReference>
<evidence type="ECO:0000313" key="4">
    <source>
        <dbReference type="RefSeq" id="XP_017785316.1"/>
    </source>
</evidence>
<protein>
    <submittedName>
        <fullName evidence="4">Retinol dehydrogenase 13-like</fullName>
    </submittedName>
</protein>
<comment type="similarity">
    <text evidence="2">Belongs to the short-chain dehydrogenases/reductases (SDR) family.</text>
</comment>
<sequence length="327" mass="36732">MFNYKIPKPVLYSSVIAGTFGFACLIKEWIGGERYPAITQANGKVIVITGSNTGIGKETAWELARRGAKVYMACRDMKRCEEARESIVVSTKNKYVYCRQCDLSSMKSIAEFATKFKKEEEKLDVLINNAGVMRTPNSKTQDGFEMQLGVNHLGHFLLTNLLLNHLKVASPSRIINVSSVAHLRGEINKEDLNSDKSYDPSTAYAQSKLANVLFTKELAKRLEGTGVTVNAVHPGIVDTEIIRHMGFFNSWISTILIKPFVWPFIKGPRQGAQTSIFLAIDPIVEKTTGKYFNNYLEEEVSASAQDTSLARWLWLVSEKWTKLQEHL</sequence>